<organism evidence="1 2">
    <name type="scientific">Cytospora schulzeri</name>
    <dbReference type="NCBI Taxonomy" id="448051"/>
    <lineage>
        <taxon>Eukaryota</taxon>
        <taxon>Fungi</taxon>
        <taxon>Dikarya</taxon>
        <taxon>Ascomycota</taxon>
        <taxon>Pezizomycotina</taxon>
        <taxon>Sordariomycetes</taxon>
        <taxon>Sordariomycetidae</taxon>
        <taxon>Diaporthales</taxon>
        <taxon>Cytosporaceae</taxon>
        <taxon>Cytospora</taxon>
    </lineage>
</organism>
<sequence>MDTHAFHATLSEFFSTIINNYDARIDFDVNRDRLLNMLNSTFWDPITLCKPSDDVSIFERVQEALKLVFCHNARQQGLDLAVVNNVLPKWPRIFRGIFNKAVRFVLPVFTPDFDFWDFAGPTMTVDKFLELLNMHIDAYAHIHDIENVDISPRQAKLALKPNGNPNANATSRKKHDPNFYHRCMFCPKLDTSDREDACVDHMQTVHNYYGDTELRRKKERDPVHQKRKCVIVLRLIITKERAIYNSLITRLFEAEKGLAIMKGASHNSLPSLRDVQGEDLEGVKQVELAEKLCAERAQLMGSDLNVSIRQTNVSAWEIGRQNHSQTGNEVNVKIIRDRGTGNAGYCFVKFPSAERLTRPPQ</sequence>
<evidence type="ECO:0000313" key="1">
    <source>
        <dbReference type="EMBL" id="ROV96502.1"/>
    </source>
</evidence>
<evidence type="ECO:0000313" key="2">
    <source>
        <dbReference type="Proteomes" id="UP000283895"/>
    </source>
</evidence>
<evidence type="ECO:0008006" key="3">
    <source>
        <dbReference type="Google" id="ProtNLM"/>
    </source>
</evidence>
<name>A0A423VZR9_9PEZI</name>
<proteinExistence type="predicted"/>
<dbReference type="AlphaFoldDB" id="A0A423VZR9"/>
<dbReference type="Proteomes" id="UP000283895">
    <property type="component" value="Unassembled WGS sequence"/>
</dbReference>
<comment type="caution">
    <text evidence="1">The sequence shown here is derived from an EMBL/GenBank/DDBJ whole genome shotgun (WGS) entry which is preliminary data.</text>
</comment>
<reference evidence="1 2" key="1">
    <citation type="submission" date="2015-09" db="EMBL/GenBank/DDBJ databases">
        <title>Host preference determinants of Valsa canker pathogens revealed by comparative genomics.</title>
        <authorList>
            <person name="Yin Z."/>
            <person name="Huang L."/>
        </authorList>
    </citation>
    <scope>NUCLEOTIDE SEQUENCE [LARGE SCALE GENOMIC DNA]</scope>
    <source>
        <strain evidence="1 2">03-1</strain>
    </source>
</reference>
<gene>
    <name evidence="1" type="ORF">VMCG_07746</name>
</gene>
<protein>
    <recommendedName>
        <fullName evidence="3">RRM domain-containing protein</fullName>
    </recommendedName>
</protein>
<keyword evidence="2" id="KW-1185">Reference proteome</keyword>
<accession>A0A423VZR9</accession>
<dbReference type="OrthoDB" id="5234269at2759"/>
<dbReference type="EMBL" id="LKEA01000032">
    <property type="protein sequence ID" value="ROV96502.1"/>
    <property type="molecule type" value="Genomic_DNA"/>
</dbReference>